<keyword evidence="5" id="KW-0672">Quinate metabolism</keyword>
<dbReference type="NCBIfam" id="TIGR00879">
    <property type="entry name" value="SP"/>
    <property type="match status" value="1"/>
</dbReference>
<evidence type="ECO:0000313" key="14">
    <source>
        <dbReference type="Proteomes" id="UP000053411"/>
    </source>
</evidence>
<reference evidence="13 14" key="1">
    <citation type="submission" date="2015-01" db="EMBL/GenBank/DDBJ databases">
        <title>The Genome Sequence of Fonsecaea multimorphosa CBS 102226.</title>
        <authorList>
            <consortium name="The Broad Institute Genomics Platform"/>
            <person name="Cuomo C."/>
            <person name="de Hoog S."/>
            <person name="Gorbushina A."/>
            <person name="Stielow B."/>
            <person name="Teixiera M."/>
            <person name="Abouelleil A."/>
            <person name="Chapman S.B."/>
            <person name="Priest M."/>
            <person name="Young S.K."/>
            <person name="Wortman J."/>
            <person name="Nusbaum C."/>
            <person name="Birren B."/>
        </authorList>
    </citation>
    <scope>NUCLEOTIDE SEQUENCE [LARGE SCALE GENOMIC DNA]</scope>
    <source>
        <strain evidence="13 14">CBS 102226</strain>
    </source>
</reference>
<feature type="transmembrane region" description="Helical" evidence="11">
    <location>
        <begin position="257"/>
        <end position="279"/>
    </location>
</feature>
<comment type="similarity">
    <text evidence="2 10">Belongs to the major facilitator superfamily. Sugar transporter (TC 2.A.1.1) family.</text>
</comment>
<feature type="transmembrane region" description="Helical" evidence="11">
    <location>
        <begin position="286"/>
        <end position="306"/>
    </location>
</feature>
<dbReference type="AlphaFoldDB" id="A0A0D2IHD1"/>
<dbReference type="InterPro" id="IPR036259">
    <property type="entry name" value="MFS_trans_sf"/>
</dbReference>
<evidence type="ECO:0000259" key="12">
    <source>
        <dbReference type="PROSITE" id="PS50850"/>
    </source>
</evidence>
<evidence type="ECO:0000313" key="13">
    <source>
        <dbReference type="EMBL" id="KIX96426.1"/>
    </source>
</evidence>
<dbReference type="GeneID" id="27713438"/>
<comment type="subcellular location">
    <subcellularLocation>
        <location evidence="1">Membrane</location>
        <topology evidence="1">Multi-pass membrane protein</topology>
    </subcellularLocation>
</comment>
<keyword evidence="14" id="KW-1185">Reference proteome</keyword>
<feature type="transmembrane region" description="Helical" evidence="11">
    <location>
        <begin position="363"/>
        <end position="387"/>
    </location>
</feature>
<dbReference type="Gene3D" id="1.20.1250.20">
    <property type="entry name" value="MFS general substrate transporter like domains"/>
    <property type="match status" value="1"/>
</dbReference>
<dbReference type="GO" id="GO:0005351">
    <property type="term" value="F:carbohydrate:proton symporter activity"/>
    <property type="evidence" value="ECO:0007669"/>
    <property type="project" value="TreeGrafter"/>
</dbReference>
<dbReference type="InterPro" id="IPR005828">
    <property type="entry name" value="MFS_sugar_transport-like"/>
</dbReference>
<dbReference type="PROSITE" id="PS00216">
    <property type="entry name" value="SUGAR_TRANSPORT_1"/>
    <property type="match status" value="2"/>
</dbReference>
<feature type="transmembrane region" description="Helical" evidence="11">
    <location>
        <begin position="29"/>
        <end position="46"/>
    </location>
</feature>
<keyword evidence="7 11" id="KW-0472">Membrane</keyword>
<dbReference type="PANTHER" id="PTHR48022:SF34">
    <property type="entry name" value="MAJOR FACILITATOR SUPERFAMILY (MFS) PROFILE DOMAIN-CONTAINING PROTEIN-RELATED"/>
    <property type="match status" value="1"/>
</dbReference>
<dbReference type="PANTHER" id="PTHR48022">
    <property type="entry name" value="PLASTIDIC GLUCOSE TRANSPORTER 4"/>
    <property type="match status" value="1"/>
</dbReference>
<gene>
    <name evidence="13" type="ORF">Z520_07692</name>
</gene>
<dbReference type="SUPFAM" id="SSF103473">
    <property type="entry name" value="MFS general substrate transporter"/>
    <property type="match status" value="1"/>
</dbReference>
<feature type="transmembrane region" description="Helical" evidence="11">
    <location>
        <begin position="123"/>
        <end position="141"/>
    </location>
</feature>
<dbReference type="InterPro" id="IPR005829">
    <property type="entry name" value="Sugar_transporter_CS"/>
</dbReference>
<dbReference type="EMBL" id="KN848077">
    <property type="protein sequence ID" value="KIX96426.1"/>
    <property type="molecule type" value="Genomic_DNA"/>
</dbReference>
<keyword evidence="4 11" id="KW-0812">Transmembrane</keyword>
<evidence type="ECO:0000256" key="6">
    <source>
        <dbReference type="ARBA" id="ARBA00022989"/>
    </source>
</evidence>
<feature type="domain" description="Major facilitator superfamily (MFS) profile" evidence="12">
    <location>
        <begin position="1"/>
        <end position="417"/>
    </location>
</feature>
<dbReference type="Proteomes" id="UP000053411">
    <property type="component" value="Unassembled WGS sequence"/>
</dbReference>
<evidence type="ECO:0000256" key="5">
    <source>
        <dbReference type="ARBA" id="ARBA00022911"/>
    </source>
</evidence>
<dbReference type="InterPro" id="IPR003663">
    <property type="entry name" value="Sugar/inositol_transpt"/>
</dbReference>
<evidence type="ECO:0000256" key="11">
    <source>
        <dbReference type="SAM" id="Phobius"/>
    </source>
</evidence>
<evidence type="ECO:0000256" key="4">
    <source>
        <dbReference type="ARBA" id="ARBA00022692"/>
    </source>
</evidence>
<feature type="transmembrane region" description="Helical" evidence="11">
    <location>
        <begin position="393"/>
        <end position="413"/>
    </location>
</feature>
<comment type="function">
    <text evidence="8">Integral membrane transporter that imports quinic acid to be catabolized as a carbon source.</text>
</comment>
<dbReference type="Pfam" id="PF00083">
    <property type="entry name" value="Sugar_tr"/>
    <property type="match status" value="1"/>
</dbReference>
<dbReference type="GO" id="GO:0016020">
    <property type="term" value="C:membrane"/>
    <property type="evidence" value="ECO:0007669"/>
    <property type="project" value="UniProtKB-SubCell"/>
</dbReference>
<dbReference type="RefSeq" id="XP_016630549.1">
    <property type="nucleotide sequence ID" value="XM_016778189.1"/>
</dbReference>
<protein>
    <recommendedName>
        <fullName evidence="9">Quinate transporter</fullName>
    </recommendedName>
</protein>
<dbReference type="InterPro" id="IPR050360">
    <property type="entry name" value="MFS_Sugar_Transporters"/>
</dbReference>
<proteinExistence type="inferred from homology"/>
<organism evidence="13 14">
    <name type="scientific">Fonsecaea multimorphosa CBS 102226</name>
    <dbReference type="NCBI Taxonomy" id="1442371"/>
    <lineage>
        <taxon>Eukaryota</taxon>
        <taxon>Fungi</taxon>
        <taxon>Dikarya</taxon>
        <taxon>Ascomycota</taxon>
        <taxon>Pezizomycotina</taxon>
        <taxon>Eurotiomycetes</taxon>
        <taxon>Chaetothyriomycetidae</taxon>
        <taxon>Chaetothyriales</taxon>
        <taxon>Herpotrichiellaceae</taxon>
        <taxon>Fonsecaea</taxon>
    </lineage>
</organism>
<evidence type="ECO:0000256" key="10">
    <source>
        <dbReference type="RuleBase" id="RU003346"/>
    </source>
</evidence>
<keyword evidence="6 11" id="KW-1133">Transmembrane helix</keyword>
<evidence type="ECO:0000256" key="3">
    <source>
        <dbReference type="ARBA" id="ARBA00022448"/>
    </source>
</evidence>
<dbReference type="VEuPathDB" id="FungiDB:Z520_07692"/>
<evidence type="ECO:0000256" key="2">
    <source>
        <dbReference type="ARBA" id="ARBA00010992"/>
    </source>
</evidence>
<dbReference type="PRINTS" id="PR00171">
    <property type="entry name" value="SUGRTRNSPORT"/>
</dbReference>
<dbReference type="PROSITE" id="PS50850">
    <property type="entry name" value="MFS"/>
    <property type="match status" value="1"/>
</dbReference>
<evidence type="ECO:0000256" key="1">
    <source>
        <dbReference type="ARBA" id="ARBA00004141"/>
    </source>
</evidence>
<evidence type="ECO:0000256" key="8">
    <source>
        <dbReference type="ARBA" id="ARBA00037560"/>
    </source>
</evidence>
<name>A0A0D2IHD1_9EURO</name>
<evidence type="ECO:0000256" key="9">
    <source>
        <dbReference type="ARBA" id="ARBA00043213"/>
    </source>
</evidence>
<sequence>MVLTYQAGGFLACFLSLPFAEMLGRKRSLILSALLFAIGASIQLVPNIGSFYFGRFIAGVGVGPLTVVGPLYLSEVSPAPIRGRCVGFFEIAYQLAGMLGFWINYGVGLHMSPESDAQWRIPVAIQLVLVGLFLCGSVLLCESPRFLIKQDAQEEARKVLTRLRRLRPDDEYITREMHDIQAELQLERHLLGIDPTLSRWQNTRRRLAECVRPQIMRRISCGMLCQLVANLSGINGINYYSPTIFKTLGVVGTNTGLFATGVYGCVKFITSIISLFWLVDRLGRRFLLLSGTAVLVFSLFFVGSYVKIADPVAPADGAAKSISGGGIAACAFIYIYVIGYVTAYGGVPYILSSEAVPLNVRAISSALGAGTLWLTAIAITKATPYMITNIRYGVFYFFGSCSFLGAIAIYFWIPETRGVPLEHMATVFGYEDEVGPKQIHITEIKSVADHGQVVEIEETAMGH</sequence>
<evidence type="ECO:0000256" key="7">
    <source>
        <dbReference type="ARBA" id="ARBA00023136"/>
    </source>
</evidence>
<feature type="transmembrane region" description="Helical" evidence="11">
    <location>
        <begin position="326"/>
        <end position="351"/>
    </location>
</feature>
<feature type="transmembrane region" description="Helical" evidence="11">
    <location>
        <begin position="85"/>
        <end position="103"/>
    </location>
</feature>
<accession>A0A0D2IHD1</accession>
<dbReference type="OrthoDB" id="508119at2759"/>
<dbReference type="InterPro" id="IPR020846">
    <property type="entry name" value="MFS_dom"/>
</dbReference>
<feature type="transmembrane region" description="Helical" evidence="11">
    <location>
        <begin position="52"/>
        <end position="73"/>
    </location>
</feature>
<feature type="transmembrane region" description="Helical" evidence="11">
    <location>
        <begin position="215"/>
        <end position="237"/>
    </location>
</feature>
<keyword evidence="3 10" id="KW-0813">Transport</keyword>